<evidence type="ECO:0000313" key="31">
    <source>
        <dbReference type="Proteomes" id="UP000693946"/>
    </source>
</evidence>
<comment type="similarity">
    <text evidence="3">Belongs to the CAMTA family.</text>
</comment>
<feature type="compositionally biased region" description="Polar residues" evidence="27">
    <location>
        <begin position="1707"/>
        <end position="1717"/>
    </location>
</feature>
<feature type="compositionally biased region" description="Polar residues" evidence="27">
    <location>
        <begin position="1136"/>
        <end position="1148"/>
    </location>
</feature>
<feature type="compositionally biased region" description="Polar residues" evidence="27">
    <location>
        <begin position="1114"/>
        <end position="1126"/>
    </location>
</feature>
<reference evidence="30 31" key="1">
    <citation type="journal article" date="2021" name="Sci. Rep.">
        <title>Chromosome anchoring in Senegalese sole (Solea senegalensis) reveals sex-associated markers and genome rearrangements in flatfish.</title>
        <authorList>
            <person name="Guerrero-Cozar I."/>
            <person name="Gomez-Garrido J."/>
            <person name="Berbel C."/>
            <person name="Martinez-Blanch J.F."/>
            <person name="Alioto T."/>
            <person name="Claros M.G."/>
            <person name="Gagnaire P.A."/>
            <person name="Manchado M."/>
        </authorList>
    </citation>
    <scope>NUCLEOTIDE SEQUENCE [LARGE SCALE GENOMIC DNA]</scope>
    <source>
        <strain evidence="30">Sse05_10M</strain>
    </source>
</reference>
<dbReference type="GO" id="GO:0003690">
    <property type="term" value="F:double-stranded DNA binding"/>
    <property type="evidence" value="ECO:0007669"/>
    <property type="project" value="TreeGrafter"/>
</dbReference>
<evidence type="ECO:0000256" key="11">
    <source>
        <dbReference type="ARBA" id="ARBA00022741"/>
    </source>
</evidence>
<dbReference type="PROSITE" id="PS50011">
    <property type="entry name" value="PROTEIN_KINASE_DOM"/>
    <property type="match status" value="1"/>
</dbReference>
<organism evidence="30 31">
    <name type="scientific">Solea senegalensis</name>
    <name type="common">Senegalese sole</name>
    <dbReference type="NCBI Taxonomy" id="28829"/>
    <lineage>
        <taxon>Eukaryota</taxon>
        <taxon>Metazoa</taxon>
        <taxon>Chordata</taxon>
        <taxon>Craniata</taxon>
        <taxon>Vertebrata</taxon>
        <taxon>Euteleostomi</taxon>
        <taxon>Actinopterygii</taxon>
        <taxon>Neopterygii</taxon>
        <taxon>Teleostei</taxon>
        <taxon>Neoteleostei</taxon>
        <taxon>Acanthomorphata</taxon>
        <taxon>Carangaria</taxon>
        <taxon>Pleuronectiformes</taxon>
        <taxon>Pleuronectoidei</taxon>
        <taxon>Soleidae</taxon>
        <taxon>Solea</taxon>
    </lineage>
</organism>
<dbReference type="SMART" id="SM00015">
    <property type="entry name" value="IQ"/>
    <property type="match status" value="2"/>
</dbReference>
<evidence type="ECO:0000256" key="8">
    <source>
        <dbReference type="ARBA" id="ARBA00022553"/>
    </source>
</evidence>
<feature type="compositionally biased region" description="Polar residues" evidence="27">
    <location>
        <begin position="320"/>
        <end position="335"/>
    </location>
</feature>
<evidence type="ECO:0000256" key="20">
    <source>
        <dbReference type="ARBA" id="ARBA00029480"/>
    </source>
</evidence>
<evidence type="ECO:0000256" key="14">
    <source>
        <dbReference type="ARBA" id="ARBA00022843"/>
    </source>
</evidence>
<dbReference type="FunFam" id="2.60.40.10:FF:000089">
    <property type="entry name" value="calmodulin-binding transcription activator 2 isoform X1"/>
    <property type="match status" value="1"/>
</dbReference>
<feature type="region of interest" description="Disordered" evidence="27">
    <location>
        <begin position="2324"/>
        <end position="2399"/>
    </location>
</feature>
<keyword evidence="31" id="KW-1185">Reference proteome</keyword>
<dbReference type="FunFam" id="3.30.200.20:FF:000022">
    <property type="entry name" value="Homeodomain-interacting protein kinase 2 isoform 1"/>
    <property type="match status" value="1"/>
</dbReference>
<dbReference type="Pfam" id="PF03859">
    <property type="entry name" value="CG-1"/>
    <property type="match status" value="1"/>
</dbReference>
<keyword evidence="5" id="KW-0963">Cytoplasm</keyword>
<evidence type="ECO:0000256" key="26">
    <source>
        <dbReference type="PROSITE-ProRule" id="PRU10141"/>
    </source>
</evidence>
<comment type="subunit">
    <text evidence="20">May interact with calmodulin.</text>
</comment>
<feature type="compositionally biased region" description="Low complexity" evidence="27">
    <location>
        <begin position="310"/>
        <end position="319"/>
    </location>
</feature>
<dbReference type="Pfam" id="PF01833">
    <property type="entry name" value="TIG"/>
    <property type="match status" value="1"/>
</dbReference>
<dbReference type="GO" id="GO:0005737">
    <property type="term" value="C:cytoplasm"/>
    <property type="evidence" value="ECO:0007669"/>
    <property type="project" value="UniProtKB-SubCell"/>
</dbReference>
<keyword evidence="11 26" id="KW-0547">Nucleotide-binding</keyword>
<dbReference type="InterPro" id="IPR005559">
    <property type="entry name" value="CG-1_dom"/>
</dbReference>
<protein>
    <recommendedName>
        <fullName evidence="25">Calmodulin-binding transcription activator 1</fullName>
        <ecNumber evidence="4">2.7.11.1</ecNumber>
    </recommendedName>
</protein>
<dbReference type="InterPro" id="IPR017441">
    <property type="entry name" value="Protein_kinase_ATP_BS"/>
</dbReference>
<accession>A0AAV6QR08</accession>
<dbReference type="SMART" id="SM01076">
    <property type="entry name" value="CG-1"/>
    <property type="match status" value="1"/>
</dbReference>
<keyword evidence="8" id="KW-0597">Phosphoprotein</keyword>
<keyword evidence="15" id="KW-0805">Transcription regulation</keyword>
<comment type="catalytic activity">
    <reaction evidence="21">
        <text>L-threonyl-[protein] + ATP = O-phospho-L-threonyl-[protein] + ADP + H(+)</text>
        <dbReference type="Rhea" id="RHEA:46608"/>
        <dbReference type="Rhea" id="RHEA-COMP:11060"/>
        <dbReference type="Rhea" id="RHEA-COMP:11605"/>
        <dbReference type="ChEBI" id="CHEBI:15378"/>
        <dbReference type="ChEBI" id="CHEBI:30013"/>
        <dbReference type="ChEBI" id="CHEBI:30616"/>
        <dbReference type="ChEBI" id="CHEBI:61977"/>
        <dbReference type="ChEBI" id="CHEBI:456216"/>
        <dbReference type="EC" id="2.7.11.1"/>
    </reaction>
</comment>
<dbReference type="PROSITE" id="PS00108">
    <property type="entry name" value="PROTEIN_KINASE_ST"/>
    <property type="match status" value="1"/>
</dbReference>
<keyword evidence="6" id="KW-1017">Isopeptide bond</keyword>
<feature type="region of interest" description="Disordered" evidence="27">
    <location>
        <begin position="921"/>
        <end position="954"/>
    </location>
</feature>
<feature type="region of interest" description="Disordered" evidence="27">
    <location>
        <begin position="239"/>
        <end position="337"/>
    </location>
</feature>
<evidence type="ECO:0000256" key="1">
    <source>
        <dbReference type="ARBA" id="ARBA00004123"/>
    </source>
</evidence>
<evidence type="ECO:0000256" key="6">
    <source>
        <dbReference type="ARBA" id="ARBA00022499"/>
    </source>
</evidence>
<dbReference type="InterPro" id="IPR000719">
    <property type="entry name" value="Prot_kinase_dom"/>
</dbReference>
<sequence length="2699" mass="292919">MAAEDKPEGLKKIRNPERTVRIAVGYTGHTPPKSDDTDANNEPGQLKIYLPKKLLECLPKCSSLPKERHRWNTNEEIAAYLITFEKHDEWLTTSPKTRPQNGSMILYNRKKVKYRKDGYCWKKRKDGKTTREDHMKLKVQGVECLYGCYVHSSIIPTFHRRCYWLLQNPDIVLVHYLNVPAVDDSGKPCGPVLCSINTDRKEWAKWSKEELIGQLKPMCAGSSLHQKCSSVKQRIISSKQETGAAAGGGPAVGTGVAAGQRDEESEATEVQNSDVSEGQTDPSPGGGRSRVGGGERRNGRITKPSLLPQSSMEVSSSTSNNQVEVPDTTQSSPLSIASDMADSPALSIGAGLSQSTAVFMSEVTTLTGDSVYSAGHTHLLASTHESTTAGILLAVAPDNQRFASFPGGVGLGEGGELVLSSSLDSGGAVTLPETTMTFDPDCFLNNPKQGQTYGGGGGKTEGCNGDDGVLHCPSNGFIYNPALVNNIKTEPSPLEQPLTTQNSYVGEGTGLSPSTTLEQMDFSAVMSSACVPSLGQTPHHPSPSLFLQASPQTSQSSQLQTNGTEGSQESGEAQTYIGLPTVPTDSPITNGDPHSHLHQANPDQQALCGRNGQGAAAFPLTTQDTTVDQSVSSGHQEVGVLEKASENGGELLLKPGDPHEAYTSVDTEHYLQPTDDNGGGEEVVASPQSIAAGTNIEGALFSSPMPQQGGAVSATAAGAGSAISLEGFEASFGSQFSDLINDFISVEGSGGGVGAAVTGVLMPQEGAAGEEQGAVVGHLQGSEVEQGALGLLQETGRLFGVTDYSPEWSYPEGGVKVLITGPWLESSSEYSCLFDHISVPAALIQPGVLRCYCPAHDTGLVMLQVAMGGEVISSSVVFEYKARDLPALPSSQHDWLSLDDTQFRMSILERLEQMEQRMAEITNQNPSSETTATKGGGVEGGGATDQQSQMSPDQGSFEGRVVVVCEKMMSQSCWASSNQLVHSKNSRGMTLLHLAAAQGYAGLIQTLIRWRTKHADSIDLELEVDPLNVDHFSCTPLMWACALGHTEAALVLYQWDPRALSIPDSLGRLPLNIARSRGHTRLAELLEQLQQTPQAQGQPADTWMDRWRGESRMSGISNSPTPNPNSELRRARTESQPDNQSQGWSQTGLRAPQGNQGEQGGPPPAKRLKPSPDAQQQLANSTPSTNTLNSLLSTSQNPNSMCSLLPNTHTLQTQPSNLSCQNTPPASTSPNRPQLPSTPFSHLQARIGESGGGTRWSLRQTLGQCSLARRILGKERLASHLRQRVLSDRGEETELLTYQENTEDLQMDITMLADHIMEASGARLKQEAVETETESGRISSDVRLLSGYLSEVERFLNCKPPTPSPKPHSLSGPEDQQSPQAKQAPSSSPSDWNSFLCAAMKEERLKSNSSCLAMTEAEQAELYETIRHALHALRKHKGPIQEQRKEIAAVIQRCYKRYKQYALYKRMTLAAILIQSRFRSFHEQRKFQQSRRAAVLIQQYYRSYRHSLGSLLTKRQNQAARKILRFLLRCRHRAREQRKDMGPIPAPKQGIGPHISPYGRSNPYFGLLHIPVYKLTSLSVADCRVFDEDDDDDDDDATVFRRCYSIQSAMSSQLQVFSPPSISSSAFCRVKKLKVESNVWDVSTSEAYSSIAGQSAYAFTPAMAVPPFAPSLVFPPTAPGSRGQVVVRAADSTGSLPRGSSRRVTEHATSSSYTHAETSSETRAHRHGQKRKIEETNEGSGSGCGSVQILEELSAPAATYSNRTGGGGGGGTGQSIPHSAPTTKSSSSNGEGDYQLVQHEILCSVSCSYEVLEFLGRGTFGQVAKCWKRGTNEIVAIKILKNHPSYARQGQIEVGILNRLSAENADEYNFVRSYECFQHKGHTCLVFEMLEQNLYDFLKHSKFSPLPLRHIRPILQQVATALMKLKSLGLIHADLKPENIMLVDPLRQPYRVKVIDFGSASHVSKAVCSTYLQSRYYRAPEIILGLPFCEAIDMWSLGCVIAELFLGWPLYPGASEYDQIRYISQTQGLPAEYLLSAGTKTSRFFNRGPDSSYPLWRLKTPSEHEMEMGIKSKEARKYIFNCLDDMMQVNLSSHLEGTDMLAEKADRREFIDLLKRMLRLDADKRITPTKTLGHPFVTMSHLMDYPHSSHVKSCFQNMEICKRRSSYDTGKSLYSTSAVPSASAGNLTVTFSSQLNQHNQVPSAGGAVPLLNYQPALYQQATINIPGLAQQSVPIPTRPTGLCSQAEPFQQTLIVCPPSTIQGLQPSNKSSSFPVRMENSVPIVPQNQSAQSLQIQPSMLTQQAWPTGTQQILIPSSWQQVPGVAIHSSAHQSTVPESPLETHHSDAATQQGHSWRTTNQARTQQERKKVKARRGENRNRGVPTASLLGSGGCDPTSSSATLSQPIIISDTPSPAVSIITIHSDTDTEDERKFHPASVSLSQRTNVISCVTVHDSDSSTASPLTPLPRTLNPASSVSSRHVKSLAVVAPSVKTQASEKGGASRGRLETVNYIKPKRSNRQPCSSGESVEQHGLVPSQSHPLNLSQVQPVVSSSQERSGLSHTDSSLRRQQTFPPAVSASHYNFPEVSALTGATASGSGLYTYPASTALSSASQAMEHLLGRGHSSHGHSPSTYAATYTSSSRRDSASRRDSVSSLLHGLPAAYQHQFTTGSPYVSVTPRAEAYSAYQLSPRRLTQYPYL</sequence>
<feature type="compositionally biased region" description="Polar residues" evidence="27">
    <location>
        <begin position="2555"/>
        <end position="2568"/>
    </location>
</feature>
<dbReference type="GO" id="GO:0003712">
    <property type="term" value="F:transcription coregulator activity"/>
    <property type="evidence" value="ECO:0007669"/>
    <property type="project" value="TreeGrafter"/>
</dbReference>
<keyword evidence="12" id="KW-0418">Kinase</keyword>
<dbReference type="SMART" id="SM00220">
    <property type="entry name" value="S_TKc"/>
    <property type="match status" value="1"/>
</dbReference>
<evidence type="ECO:0000256" key="16">
    <source>
        <dbReference type="ARBA" id="ARBA00023043"/>
    </source>
</evidence>
<comment type="subcellular location">
    <subcellularLocation>
        <location evidence="2">Cytoplasm</location>
    </subcellularLocation>
    <subcellularLocation>
        <location evidence="1">Nucleus</location>
    </subcellularLocation>
</comment>
<dbReference type="PANTHER" id="PTHR23335">
    <property type="entry name" value="CALMODULIN-BINDING TRANSCRIPTION ACTIVATOR CAMTA"/>
    <property type="match status" value="1"/>
</dbReference>
<evidence type="ECO:0000256" key="7">
    <source>
        <dbReference type="ARBA" id="ARBA00022527"/>
    </source>
</evidence>
<feature type="region of interest" description="Disordered" evidence="27">
    <location>
        <begin position="1356"/>
        <end position="1391"/>
    </location>
</feature>
<dbReference type="Pfam" id="PF00069">
    <property type="entry name" value="Pkinase"/>
    <property type="match status" value="1"/>
</dbReference>
<evidence type="ECO:0000256" key="24">
    <source>
        <dbReference type="ARBA" id="ARBA00061380"/>
    </source>
</evidence>
<feature type="compositionally biased region" description="Polar residues" evidence="27">
    <location>
        <begin position="1201"/>
        <end position="1241"/>
    </location>
</feature>
<feature type="region of interest" description="Disordered" evidence="27">
    <location>
        <begin position="2453"/>
        <end position="2475"/>
    </location>
</feature>
<keyword evidence="19" id="KW-0539">Nucleus</keyword>
<dbReference type="InterPro" id="IPR000048">
    <property type="entry name" value="IQ_motif_EF-hand-BS"/>
</dbReference>
<dbReference type="FunFam" id="1.25.40.20:FF:000165">
    <property type="entry name" value="calmodulin-binding transcription activator 1 isoform X2"/>
    <property type="match status" value="1"/>
</dbReference>
<evidence type="ECO:0000256" key="12">
    <source>
        <dbReference type="ARBA" id="ARBA00022777"/>
    </source>
</evidence>
<evidence type="ECO:0000256" key="27">
    <source>
        <dbReference type="SAM" id="MobiDB-lite"/>
    </source>
</evidence>
<dbReference type="CDD" id="cd14211">
    <property type="entry name" value="STKc_HIPK"/>
    <property type="match status" value="1"/>
</dbReference>
<keyword evidence="16" id="KW-0040">ANK repeat</keyword>
<dbReference type="PROSITE" id="PS50096">
    <property type="entry name" value="IQ"/>
    <property type="match status" value="1"/>
</dbReference>
<feature type="region of interest" description="Disordered" evidence="27">
    <location>
        <begin position="2490"/>
        <end position="2568"/>
    </location>
</feature>
<feature type="compositionally biased region" description="Polar residues" evidence="27">
    <location>
        <begin position="562"/>
        <end position="571"/>
    </location>
</feature>
<name>A0AAV6QR08_SOLSE</name>
<evidence type="ECO:0000256" key="17">
    <source>
        <dbReference type="ARBA" id="ARBA00023159"/>
    </source>
</evidence>
<feature type="region of interest" description="Disordered" evidence="27">
    <location>
        <begin position="2620"/>
        <end position="2652"/>
    </location>
</feature>
<dbReference type="EC" id="2.7.11.1" evidence="4"/>
<keyword evidence="17" id="KW-0010">Activator</keyword>
<feature type="domain" description="Protein kinase" evidence="28">
    <location>
        <begin position="1809"/>
        <end position="2137"/>
    </location>
</feature>
<evidence type="ECO:0000259" key="28">
    <source>
        <dbReference type="PROSITE" id="PS50011"/>
    </source>
</evidence>
<evidence type="ECO:0000256" key="25">
    <source>
        <dbReference type="ARBA" id="ARBA00071877"/>
    </source>
</evidence>
<evidence type="ECO:0000256" key="4">
    <source>
        <dbReference type="ARBA" id="ARBA00012513"/>
    </source>
</evidence>
<evidence type="ECO:0000256" key="9">
    <source>
        <dbReference type="ARBA" id="ARBA00022679"/>
    </source>
</evidence>
<feature type="compositionally biased region" description="Gly residues" evidence="27">
    <location>
        <begin position="1764"/>
        <end position="1773"/>
    </location>
</feature>
<gene>
    <name evidence="30" type="ORF">JOB18_031477</name>
</gene>
<evidence type="ECO:0000313" key="30">
    <source>
        <dbReference type="EMBL" id="KAG7494475.1"/>
    </source>
</evidence>
<feature type="compositionally biased region" description="Polar residues" evidence="27">
    <location>
        <begin position="1774"/>
        <end position="1790"/>
    </location>
</feature>
<feature type="compositionally biased region" description="Basic and acidic residues" evidence="27">
    <location>
        <begin position="2641"/>
        <end position="2651"/>
    </location>
</feature>
<evidence type="ECO:0000256" key="22">
    <source>
        <dbReference type="ARBA" id="ARBA00048679"/>
    </source>
</evidence>
<comment type="function">
    <text evidence="23">Transcriptional activator.</text>
</comment>
<feature type="compositionally biased region" description="Polar residues" evidence="27">
    <location>
        <begin position="945"/>
        <end position="954"/>
    </location>
</feature>
<feature type="region of interest" description="Disordered" evidence="27">
    <location>
        <begin position="1759"/>
        <end position="1791"/>
    </location>
</feature>
<feature type="region of interest" description="Disordered" evidence="27">
    <location>
        <begin position="1691"/>
        <end position="1745"/>
    </location>
</feature>
<dbReference type="GO" id="GO:0004674">
    <property type="term" value="F:protein serine/threonine kinase activity"/>
    <property type="evidence" value="ECO:0007669"/>
    <property type="project" value="UniProtKB-KW"/>
</dbReference>
<evidence type="ECO:0000256" key="21">
    <source>
        <dbReference type="ARBA" id="ARBA00047899"/>
    </source>
</evidence>
<comment type="caution">
    <text evidence="30">The sequence shown here is derived from an EMBL/GenBank/DDBJ whole genome shotgun (WGS) entry which is preliminary data.</text>
</comment>
<feature type="domain" description="CG-1" evidence="29">
    <location>
        <begin position="60"/>
        <end position="185"/>
    </location>
</feature>
<keyword evidence="13 26" id="KW-0067">ATP-binding</keyword>
<dbReference type="GO" id="GO:0005524">
    <property type="term" value="F:ATP binding"/>
    <property type="evidence" value="ECO:0007669"/>
    <property type="project" value="UniProtKB-UniRule"/>
</dbReference>
<feature type="compositionally biased region" description="Low complexity" evidence="27">
    <location>
        <begin position="547"/>
        <end position="561"/>
    </location>
</feature>
<feature type="binding site" evidence="26">
    <location>
        <position position="1838"/>
    </location>
    <ligand>
        <name>ATP</name>
        <dbReference type="ChEBI" id="CHEBI:30616"/>
    </ligand>
</feature>
<dbReference type="FunFam" id="1.20.5.190:FF:000004">
    <property type="entry name" value="calmodulin-binding transcription activator 2 isoform X1"/>
    <property type="match status" value="1"/>
</dbReference>
<feature type="compositionally biased region" description="Polar residues" evidence="27">
    <location>
        <begin position="268"/>
        <end position="282"/>
    </location>
</feature>
<feature type="compositionally biased region" description="Polar residues" evidence="27">
    <location>
        <begin position="2347"/>
        <end position="2363"/>
    </location>
</feature>
<dbReference type="GO" id="GO:0006357">
    <property type="term" value="P:regulation of transcription by RNA polymerase II"/>
    <property type="evidence" value="ECO:0007669"/>
    <property type="project" value="TreeGrafter"/>
</dbReference>
<dbReference type="Proteomes" id="UP000693946">
    <property type="component" value="Linkage Group LG4"/>
</dbReference>
<proteinExistence type="inferred from homology"/>
<feature type="compositionally biased region" description="Low complexity" evidence="27">
    <location>
        <begin position="1180"/>
        <end position="1200"/>
    </location>
</feature>
<dbReference type="PANTHER" id="PTHR23335:SF9">
    <property type="entry name" value="CALMODULIN-BINDING TRANSCRIPTION ACTIVATOR 2"/>
    <property type="match status" value="1"/>
</dbReference>
<evidence type="ECO:0000256" key="15">
    <source>
        <dbReference type="ARBA" id="ARBA00023015"/>
    </source>
</evidence>
<feature type="compositionally biased region" description="Low complexity" evidence="27">
    <location>
        <begin position="1376"/>
        <end position="1390"/>
    </location>
</feature>
<feature type="compositionally biased region" description="Low complexity" evidence="27">
    <location>
        <begin position="2544"/>
        <end position="2554"/>
    </location>
</feature>
<comment type="catalytic activity">
    <reaction evidence="22">
        <text>L-seryl-[protein] + ATP = O-phospho-L-seryl-[protein] + ADP + H(+)</text>
        <dbReference type="Rhea" id="RHEA:17989"/>
        <dbReference type="Rhea" id="RHEA-COMP:9863"/>
        <dbReference type="Rhea" id="RHEA-COMP:11604"/>
        <dbReference type="ChEBI" id="CHEBI:15378"/>
        <dbReference type="ChEBI" id="CHEBI:29999"/>
        <dbReference type="ChEBI" id="CHEBI:30616"/>
        <dbReference type="ChEBI" id="CHEBI:83421"/>
        <dbReference type="ChEBI" id="CHEBI:456216"/>
        <dbReference type="EC" id="2.7.11.1"/>
    </reaction>
</comment>
<feature type="compositionally biased region" description="Low complexity" evidence="27">
    <location>
        <begin position="2627"/>
        <end position="2640"/>
    </location>
</feature>
<evidence type="ECO:0000256" key="2">
    <source>
        <dbReference type="ARBA" id="ARBA00004496"/>
    </source>
</evidence>
<dbReference type="EMBL" id="JAGKHQ010000016">
    <property type="protein sequence ID" value="KAG7494475.1"/>
    <property type="molecule type" value="Genomic_DNA"/>
</dbReference>
<keyword evidence="14" id="KW-0832">Ubl conjugation</keyword>
<dbReference type="PROSITE" id="PS51437">
    <property type="entry name" value="CG_1"/>
    <property type="match status" value="1"/>
</dbReference>
<feature type="compositionally biased region" description="Gly residues" evidence="27">
    <location>
        <begin position="934"/>
        <end position="943"/>
    </location>
</feature>
<keyword evidence="7" id="KW-0723">Serine/threonine-protein kinase</keyword>
<comment type="similarity">
    <text evidence="24">Belongs to the protein kinase superfamily. CMGC Ser/Thr protein kinase family. HIPK subfamily.</text>
</comment>
<evidence type="ECO:0000256" key="10">
    <source>
        <dbReference type="ARBA" id="ARBA00022737"/>
    </source>
</evidence>
<evidence type="ECO:0000256" key="23">
    <source>
        <dbReference type="ARBA" id="ARBA00055757"/>
    </source>
</evidence>
<dbReference type="InterPro" id="IPR008271">
    <property type="entry name" value="Ser/Thr_kinase_AS"/>
</dbReference>
<evidence type="ECO:0000256" key="18">
    <source>
        <dbReference type="ARBA" id="ARBA00023163"/>
    </source>
</evidence>
<feature type="region of interest" description="Disordered" evidence="27">
    <location>
        <begin position="1111"/>
        <end position="1254"/>
    </location>
</feature>
<evidence type="ECO:0000256" key="13">
    <source>
        <dbReference type="ARBA" id="ARBA00022840"/>
    </source>
</evidence>
<evidence type="ECO:0000256" key="3">
    <source>
        <dbReference type="ARBA" id="ARBA00008267"/>
    </source>
</evidence>
<evidence type="ECO:0000256" key="19">
    <source>
        <dbReference type="ARBA" id="ARBA00023242"/>
    </source>
</evidence>
<dbReference type="InterPro" id="IPR002909">
    <property type="entry name" value="IPT_dom"/>
</dbReference>
<feature type="region of interest" description="Disordered" evidence="27">
    <location>
        <begin position="533"/>
        <end position="571"/>
    </location>
</feature>
<keyword evidence="10" id="KW-0677">Repeat</keyword>
<keyword evidence="18" id="KW-0804">Transcription</keyword>
<dbReference type="GO" id="GO:0005654">
    <property type="term" value="C:nucleoplasm"/>
    <property type="evidence" value="ECO:0007669"/>
    <property type="project" value="UniProtKB-ARBA"/>
</dbReference>
<dbReference type="FunFam" id="1.10.510.10:FF:000029">
    <property type="entry name" value="Homeodomain-interacting protein kinase 2 isoform 1"/>
    <property type="match status" value="1"/>
</dbReference>
<feature type="region of interest" description="Disordered" evidence="27">
    <location>
        <begin position="585"/>
        <end position="610"/>
    </location>
</feature>
<evidence type="ECO:0000259" key="29">
    <source>
        <dbReference type="PROSITE" id="PS51437"/>
    </source>
</evidence>
<dbReference type="PROSITE" id="PS00107">
    <property type="entry name" value="PROTEIN_KINASE_ATP"/>
    <property type="match status" value="1"/>
</dbReference>
<keyword evidence="9" id="KW-0808">Transferase</keyword>
<evidence type="ECO:0000256" key="5">
    <source>
        <dbReference type="ARBA" id="ARBA00022490"/>
    </source>
</evidence>